<organism evidence="2 3">
    <name type="scientific">Paramecium sonneborni</name>
    <dbReference type="NCBI Taxonomy" id="65129"/>
    <lineage>
        <taxon>Eukaryota</taxon>
        <taxon>Sar</taxon>
        <taxon>Alveolata</taxon>
        <taxon>Ciliophora</taxon>
        <taxon>Intramacronucleata</taxon>
        <taxon>Oligohymenophorea</taxon>
        <taxon>Peniculida</taxon>
        <taxon>Parameciidae</taxon>
        <taxon>Paramecium</taxon>
    </lineage>
</organism>
<sequence length="112" mass="12639">MFKKKEQSQQQTASPPSPPPTSTIQQQQQVVQQPPNIPIQQPAQKGSMFKGSLKVKAQPPLTQEVQQQQPLPQTYQSQLVQSQSNSDVLSPEIIQLSGNINHLRRIKYRTKN</sequence>
<reference evidence="2" key="1">
    <citation type="submission" date="2021-01" db="EMBL/GenBank/DDBJ databases">
        <authorList>
            <consortium name="Genoscope - CEA"/>
            <person name="William W."/>
        </authorList>
    </citation>
    <scope>NUCLEOTIDE SEQUENCE</scope>
</reference>
<dbReference type="Proteomes" id="UP000692954">
    <property type="component" value="Unassembled WGS sequence"/>
</dbReference>
<proteinExistence type="predicted"/>
<evidence type="ECO:0000256" key="1">
    <source>
        <dbReference type="SAM" id="MobiDB-lite"/>
    </source>
</evidence>
<evidence type="ECO:0000313" key="3">
    <source>
        <dbReference type="Proteomes" id="UP000692954"/>
    </source>
</evidence>
<feature type="compositionally biased region" description="Low complexity" evidence="1">
    <location>
        <begin position="22"/>
        <end position="44"/>
    </location>
</feature>
<name>A0A8S1MKD9_9CILI</name>
<dbReference type="AlphaFoldDB" id="A0A8S1MKD9"/>
<keyword evidence="3" id="KW-1185">Reference proteome</keyword>
<protein>
    <submittedName>
        <fullName evidence="2">Uncharacterized protein</fullName>
    </submittedName>
</protein>
<feature type="region of interest" description="Disordered" evidence="1">
    <location>
        <begin position="1"/>
        <end position="88"/>
    </location>
</feature>
<gene>
    <name evidence="2" type="ORF">PSON_ATCC_30995.1.T0390145</name>
</gene>
<comment type="caution">
    <text evidence="2">The sequence shown here is derived from an EMBL/GenBank/DDBJ whole genome shotgun (WGS) entry which is preliminary data.</text>
</comment>
<feature type="compositionally biased region" description="Low complexity" evidence="1">
    <location>
        <begin position="58"/>
        <end position="79"/>
    </location>
</feature>
<dbReference type="EMBL" id="CAJJDN010000039">
    <property type="protein sequence ID" value="CAD8079502.1"/>
    <property type="molecule type" value="Genomic_DNA"/>
</dbReference>
<accession>A0A8S1MKD9</accession>
<evidence type="ECO:0000313" key="2">
    <source>
        <dbReference type="EMBL" id="CAD8079502.1"/>
    </source>
</evidence>